<keyword evidence="2" id="KW-0813">Transport</keyword>
<dbReference type="GeneID" id="25560763"/>
<reference evidence="9 10" key="1">
    <citation type="submission" date="2010-05" db="EMBL/GenBank/DDBJ databases">
        <title>The Genome Sequence of Thecamonas trahens ATCC 50062.</title>
        <authorList>
            <consortium name="The Broad Institute Genome Sequencing Platform"/>
            <person name="Russ C."/>
            <person name="Cuomo C."/>
            <person name="Shea T."/>
            <person name="Young S.K."/>
            <person name="Zeng Q."/>
            <person name="Koehrsen M."/>
            <person name="Haas B."/>
            <person name="Borodovsky M."/>
            <person name="Guigo R."/>
            <person name="Alvarado L."/>
            <person name="Berlin A."/>
            <person name="Bochicchio J."/>
            <person name="Borenstein D."/>
            <person name="Chapman S."/>
            <person name="Chen Z."/>
            <person name="Freedman E."/>
            <person name="Gellesch M."/>
            <person name="Goldberg J."/>
            <person name="Griggs A."/>
            <person name="Gujja S."/>
            <person name="Heilman E."/>
            <person name="Heiman D."/>
            <person name="Hepburn T."/>
            <person name="Howarth C."/>
            <person name="Jen D."/>
            <person name="Larson L."/>
            <person name="Mehta T."/>
            <person name="Park D."/>
            <person name="Pearson M."/>
            <person name="Roberts A."/>
            <person name="Saif S."/>
            <person name="Shenoy N."/>
            <person name="Sisk P."/>
            <person name="Stolte C."/>
            <person name="Sykes S."/>
            <person name="Thomson T."/>
            <person name="Walk T."/>
            <person name="White J."/>
            <person name="Yandava C."/>
            <person name="Burger G."/>
            <person name="Gray M.W."/>
            <person name="Holland P.W.H."/>
            <person name="King N."/>
            <person name="Lang F.B.F."/>
            <person name="Roger A.J."/>
            <person name="Ruiz-Trillo I."/>
            <person name="Lander E."/>
            <person name="Nusbaum C."/>
        </authorList>
    </citation>
    <scope>NUCLEOTIDE SEQUENCE [LARGE SCALE GENOMIC DNA]</scope>
    <source>
        <strain evidence="9 10">ATCC 50062</strain>
    </source>
</reference>
<organism evidence="9 10">
    <name type="scientific">Thecamonas trahens ATCC 50062</name>
    <dbReference type="NCBI Taxonomy" id="461836"/>
    <lineage>
        <taxon>Eukaryota</taxon>
        <taxon>Apusozoa</taxon>
        <taxon>Apusomonadida</taxon>
        <taxon>Apusomonadidae</taxon>
        <taxon>Thecamonas</taxon>
    </lineage>
</organism>
<evidence type="ECO:0000256" key="2">
    <source>
        <dbReference type="ARBA" id="ARBA00022448"/>
    </source>
</evidence>
<dbReference type="SMART" id="SM00174">
    <property type="entry name" value="RHO"/>
    <property type="match status" value="1"/>
</dbReference>
<dbReference type="GO" id="GO:0005764">
    <property type="term" value="C:lysosome"/>
    <property type="evidence" value="ECO:0007669"/>
    <property type="project" value="UniProtKB-ARBA"/>
</dbReference>
<evidence type="ECO:0000256" key="1">
    <source>
        <dbReference type="ARBA" id="ARBA00006270"/>
    </source>
</evidence>
<dbReference type="AlphaFoldDB" id="A0A0L0DL99"/>
<gene>
    <name evidence="9" type="ORF">AMSG_00989</name>
</gene>
<dbReference type="FunFam" id="3.40.50.300:FF:000751">
    <property type="entry name" value="Rab family GTPase, putative"/>
    <property type="match status" value="1"/>
</dbReference>
<evidence type="ECO:0000256" key="8">
    <source>
        <dbReference type="ARBA" id="ARBA00067801"/>
    </source>
</evidence>
<dbReference type="SMART" id="SM00175">
    <property type="entry name" value="RAB"/>
    <property type="match status" value="1"/>
</dbReference>
<dbReference type="Proteomes" id="UP000054408">
    <property type="component" value="Unassembled WGS sequence"/>
</dbReference>
<dbReference type="PANTHER" id="PTHR47981:SF20">
    <property type="entry name" value="RAS-RELATED PROTEIN RAB-7A"/>
    <property type="match status" value="1"/>
</dbReference>
<sequence>MMSSSGGLRRKQLLKAVVLGDSGVGKTALLHRYVNRTFSTHYKATIGADFMSKEVIVDDAQVTVQLWDTAGQERFQSLASAYYRGADCCLLVYDVNIKSTLERLTLWRDEFLRNRFSDANSAEARDFPFVIVGNKTDFDPAERQVAVADALDWMASVGIDAEDHFETSAKDDVGVTEAFMRMSVKAHRLSSHNDGDTFAPVKLDIEYKNKGCGC</sequence>
<dbReference type="OrthoDB" id="1436450at2759"/>
<dbReference type="GO" id="GO:0003924">
    <property type="term" value="F:GTPase activity"/>
    <property type="evidence" value="ECO:0007669"/>
    <property type="project" value="InterPro"/>
</dbReference>
<dbReference type="STRING" id="461836.A0A0L0DL99"/>
<evidence type="ECO:0000256" key="4">
    <source>
        <dbReference type="ARBA" id="ARBA00022927"/>
    </source>
</evidence>
<dbReference type="NCBIfam" id="TIGR00231">
    <property type="entry name" value="small_GTP"/>
    <property type="match status" value="1"/>
</dbReference>
<keyword evidence="3" id="KW-0547">Nucleotide-binding</keyword>
<evidence type="ECO:0000256" key="7">
    <source>
        <dbReference type="ARBA" id="ARBA00023289"/>
    </source>
</evidence>
<dbReference type="GO" id="GO:0005770">
    <property type="term" value="C:late endosome"/>
    <property type="evidence" value="ECO:0007669"/>
    <property type="project" value="UniProtKB-ARBA"/>
</dbReference>
<keyword evidence="6" id="KW-0449">Lipoprotein</keyword>
<evidence type="ECO:0000256" key="3">
    <source>
        <dbReference type="ARBA" id="ARBA00022741"/>
    </source>
</evidence>
<keyword evidence="4" id="KW-0653">Protein transport</keyword>
<keyword evidence="5" id="KW-0342">GTP-binding</keyword>
<accession>A0A0L0DL99</accession>
<dbReference type="SMART" id="SM00176">
    <property type="entry name" value="RAN"/>
    <property type="match status" value="1"/>
</dbReference>
<dbReference type="InterPro" id="IPR005225">
    <property type="entry name" value="Small_GTP-bd"/>
</dbReference>
<dbReference type="InterPro" id="IPR001806">
    <property type="entry name" value="Small_GTPase"/>
</dbReference>
<evidence type="ECO:0000256" key="6">
    <source>
        <dbReference type="ARBA" id="ARBA00023288"/>
    </source>
</evidence>
<dbReference type="PANTHER" id="PTHR47981">
    <property type="entry name" value="RAB FAMILY"/>
    <property type="match status" value="1"/>
</dbReference>
<name>A0A0L0DL99_THETB</name>
<dbReference type="SMART" id="SM00173">
    <property type="entry name" value="RAS"/>
    <property type="match status" value="1"/>
</dbReference>
<evidence type="ECO:0000313" key="9">
    <source>
        <dbReference type="EMBL" id="KNC52163.1"/>
    </source>
</evidence>
<dbReference type="PROSITE" id="PS51421">
    <property type="entry name" value="RAS"/>
    <property type="match status" value="1"/>
</dbReference>
<proteinExistence type="inferred from homology"/>
<evidence type="ECO:0000256" key="5">
    <source>
        <dbReference type="ARBA" id="ARBA00023134"/>
    </source>
</evidence>
<protein>
    <recommendedName>
        <fullName evidence="8">Ras-related protein Rab-7b</fullName>
    </recommendedName>
</protein>
<keyword evidence="10" id="KW-1185">Reference proteome</keyword>
<dbReference type="Gene3D" id="3.40.50.300">
    <property type="entry name" value="P-loop containing nucleotide triphosphate hydrolases"/>
    <property type="match status" value="1"/>
</dbReference>
<dbReference type="GO" id="GO:0002682">
    <property type="term" value="P:regulation of immune system process"/>
    <property type="evidence" value="ECO:0007669"/>
    <property type="project" value="UniProtKB-ARBA"/>
</dbReference>
<dbReference type="RefSeq" id="XP_013762166.1">
    <property type="nucleotide sequence ID" value="XM_013906712.1"/>
</dbReference>
<dbReference type="PROSITE" id="PS51419">
    <property type="entry name" value="RAB"/>
    <property type="match status" value="1"/>
</dbReference>
<dbReference type="OMA" id="STHYKAT"/>
<dbReference type="EMBL" id="GL349436">
    <property type="protein sequence ID" value="KNC52163.1"/>
    <property type="molecule type" value="Genomic_DNA"/>
</dbReference>
<dbReference type="PRINTS" id="PR00449">
    <property type="entry name" value="RASTRNSFRMNG"/>
</dbReference>
<dbReference type="Pfam" id="PF00071">
    <property type="entry name" value="Ras"/>
    <property type="match status" value="1"/>
</dbReference>
<evidence type="ECO:0000313" key="10">
    <source>
        <dbReference type="Proteomes" id="UP000054408"/>
    </source>
</evidence>
<dbReference type="GO" id="GO:0005525">
    <property type="term" value="F:GTP binding"/>
    <property type="evidence" value="ECO:0007669"/>
    <property type="project" value="UniProtKB-KW"/>
</dbReference>
<dbReference type="GO" id="GO:0015031">
    <property type="term" value="P:protein transport"/>
    <property type="evidence" value="ECO:0007669"/>
    <property type="project" value="UniProtKB-KW"/>
</dbReference>
<dbReference type="GO" id="GO:0030139">
    <property type="term" value="C:endocytic vesicle"/>
    <property type="evidence" value="ECO:0007669"/>
    <property type="project" value="UniProtKB-ARBA"/>
</dbReference>
<comment type="similarity">
    <text evidence="1">Belongs to the small GTPase superfamily. Rab family.</text>
</comment>
<keyword evidence="7" id="KW-0636">Prenylation</keyword>
<dbReference type="eggNOG" id="KOG0394">
    <property type="taxonomic scope" value="Eukaryota"/>
</dbReference>
<dbReference type="SUPFAM" id="SSF52540">
    <property type="entry name" value="P-loop containing nucleoside triphosphate hydrolases"/>
    <property type="match status" value="1"/>
</dbReference>
<dbReference type="InterPro" id="IPR027417">
    <property type="entry name" value="P-loop_NTPase"/>
</dbReference>